<evidence type="ECO:0000313" key="4">
    <source>
        <dbReference type="EMBL" id="MCS3918863.1"/>
    </source>
</evidence>
<feature type="domain" description="Glycoside hydrolase family 42 N-terminal" evidence="3">
    <location>
        <begin position="655"/>
        <end position="796"/>
    </location>
</feature>
<keyword evidence="2" id="KW-0326">Glycosidase</keyword>
<dbReference type="SUPFAM" id="SSF52317">
    <property type="entry name" value="Class I glutamine amidotransferase-like"/>
    <property type="match status" value="1"/>
</dbReference>
<keyword evidence="1" id="KW-0378">Hydrolase</keyword>
<dbReference type="InterPro" id="IPR013529">
    <property type="entry name" value="Glyco_hydro_42_N"/>
</dbReference>
<accession>A0ABT2ELP2</accession>
<protein>
    <recommendedName>
        <fullName evidence="3">Glycoside hydrolase family 42 N-terminal domain-containing protein</fullName>
    </recommendedName>
</protein>
<dbReference type="InterPro" id="IPR029062">
    <property type="entry name" value="Class_I_gatase-like"/>
</dbReference>
<evidence type="ECO:0000313" key="5">
    <source>
        <dbReference type="Proteomes" id="UP001204798"/>
    </source>
</evidence>
<dbReference type="InterPro" id="IPR017853">
    <property type="entry name" value="GH"/>
</dbReference>
<dbReference type="SUPFAM" id="SSF51445">
    <property type="entry name" value="(Trans)glycosidases"/>
    <property type="match status" value="1"/>
</dbReference>
<dbReference type="Gene3D" id="2.60.120.260">
    <property type="entry name" value="Galactose-binding domain-like"/>
    <property type="match status" value="1"/>
</dbReference>
<name>A0ABT2ELP2_9BACT</name>
<reference evidence="4 5" key="1">
    <citation type="submission" date="2022-08" db="EMBL/GenBank/DDBJ databases">
        <title>Bacterial and archaeal communities from various locations to study Microbial Dark Matter (Phase II).</title>
        <authorList>
            <person name="Stepanauskas R."/>
        </authorList>
    </citation>
    <scope>NUCLEOTIDE SEQUENCE [LARGE SCALE GENOMIC DNA]</scope>
    <source>
        <strain evidence="4 5">PD1</strain>
    </source>
</reference>
<dbReference type="RefSeq" id="WP_259094910.1">
    <property type="nucleotide sequence ID" value="NZ_CP130454.1"/>
</dbReference>
<organism evidence="4 5">
    <name type="scientific">Candidatus Fervidibacter sacchari</name>
    <dbReference type="NCBI Taxonomy" id="1448929"/>
    <lineage>
        <taxon>Bacteria</taxon>
        <taxon>Candidatus Fervidibacterota</taxon>
        <taxon>Candidatus Fervidibacter</taxon>
    </lineage>
</organism>
<dbReference type="Gene3D" id="2.60.40.10">
    <property type="entry name" value="Immunoglobulins"/>
    <property type="match status" value="1"/>
</dbReference>
<proteinExistence type="predicted"/>
<dbReference type="Gene3D" id="3.20.20.80">
    <property type="entry name" value="Glycosidases"/>
    <property type="match status" value="1"/>
</dbReference>
<dbReference type="EMBL" id="JANUCP010000002">
    <property type="protein sequence ID" value="MCS3918863.1"/>
    <property type="molecule type" value="Genomic_DNA"/>
</dbReference>
<dbReference type="InterPro" id="IPR013783">
    <property type="entry name" value="Ig-like_fold"/>
</dbReference>
<comment type="caution">
    <text evidence="4">The sequence shown here is derived from an EMBL/GenBank/DDBJ whole genome shotgun (WGS) entry which is preliminary data.</text>
</comment>
<dbReference type="Gene3D" id="3.40.50.880">
    <property type="match status" value="1"/>
</dbReference>
<evidence type="ECO:0000259" key="3">
    <source>
        <dbReference type="Pfam" id="PF02449"/>
    </source>
</evidence>
<dbReference type="Pfam" id="PF02449">
    <property type="entry name" value="Glyco_hydro_42"/>
    <property type="match status" value="1"/>
</dbReference>
<keyword evidence="5" id="KW-1185">Reference proteome</keyword>
<gene>
    <name evidence="4" type="ORF">M2350_001263</name>
</gene>
<evidence type="ECO:0000256" key="2">
    <source>
        <dbReference type="ARBA" id="ARBA00023295"/>
    </source>
</evidence>
<dbReference type="Proteomes" id="UP001204798">
    <property type="component" value="Unassembled WGS sequence"/>
</dbReference>
<sequence length="1328" mass="150537">MRYWVWVAMTMVVGGLAAAQNVIGIWHEPKIAEQSGHADPKFLAQLLRRHNFSVRLLSTEDLANPKVLTPQKVALVILLYGAFFPAEAVDNFRRYLKAGGRFISLGGYAFDETRDMGHGRRDTKREGEAPAEPKWEKLAHEKVQIVVTQNRIRIAIPKDAPVDWHRARAFLNLRSSWRYLLTGKVRTDGIQNGHGTYLAAEYYDANGNRIAFQQTQIVQRTDGWRELGVVLKIPDNTAKVAINAIVHGHGAAEFTDISVKPVINARWGDARDWMHIDPDQFAIFDPSFRIDGTAVLEWNTGHGTRDKGNSVVVKTREPMKGYAAVGLIGSNDPVNPKAWARLVPVLIARDQFGRYLGPAFSVLHHFAGPYAGSSWAFCGIESHDLTRLPEFQKVLVHVIRQLLDGVYLHSLQPSLWCYRVGEKAQVSVKVRNDGVAPKTVTVRVEIAPMPKPLKMGKSIVLGERTVTISPKEQTTVTMDWEIPKGAAPLYAIRAVLRHGSAGASPSQKRLHAYTLARSDEVWSGFCVWDEKVLRQALPIEWRDNTLCEWDEERRQWQPRFWLGTNQTGVMFAPEATWENPLQWEFEFALMRQMGLSILRVLHISHFAGDLEKPTENFWRRYDALVLMAHRHGLILMPTLHEWMSVSVDDETLRRQCAFVRLVGSRYKNARRILWDIENEAWVEIRDHPDLRRMFNEWLKERYGDEAKLQSAWGEPVKFGAIPFAPHQPRGWNDLKFRDIQHFRCWLIKRWVKANVQALRESGAKQPVTDEIDWKVSGDHYEASQWLTFTNLHYYGSRSPEAIATTLKFYERIYRGQGLAVGEFGARDHPSFRFGGWGYGTSDEVIRHFLNLPLLTYALGGTMALNWDWKDMEACIFPWGLVHQHGIFATNGTGDAGRGTKVWKVEAALKTAGKTMVAVAKLLERCNVPTAEGSWIALVVPDEHLLGAEGEFGFSGTGPRGRISAAVFRAIEAMLRLKVHFRIVREWELTTNDEKFNYEIAVFPVPFVWRDETFEAVKRFVEKGGIAIITGDFTFDPDRKRTQVQRLKTLLGFDFISGISSPFDLDAMPTVRCVATDDQFELTEWQGKPCVRMGRGTRDGGRVLAMTEKGEPLVVARKVGEGLVVFCADAPEFRSVDETMRLYKAMLKRATELKGMKPERIEWVLGRRLEFGAETHLLMFLERLTFVVANPIEKVQHAHFWGRLSVPPRSVGVLRTGTHGEAEAALFVGDFWGVGPGYRTQLLAKAEGLTMLVGKPPSAWIGRPPMFFIPLQPGEIQIRCESQKVKVTVCDLLTGKVLLSQRVEAKGGWLKFKVPPELVLTQWRIANGE</sequence>
<evidence type="ECO:0000256" key="1">
    <source>
        <dbReference type="ARBA" id="ARBA00022801"/>
    </source>
</evidence>